<feature type="transmembrane region" description="Helical" evidence="12">
    <location>
        <begin position="177"/>
        <end position="198"/>
    </location>
</feature>
<feature type="transmembrane region" description="Helical" evidence="12">
    <location>
        <begin position="210"/>
        <end position="234"/>
    </location>
</feature>
<dbReference type="PANTHER" id="PTHR24161:SF85">
    <property type="entry name" value="PALMITOYLTRANSFERASE HIP14"/>
    <property type="match status" value="1"/>
</dbReference>
<feature type="transmembrane region" description="Helical" evidence="12">
    <location>
        <begin position="404"/>
        <end position="427"/>
    </location>
</feature>
<dbReference type="PROSITE" id="PS50216">
    <property type="entry name" value="DHHC"/>
    <property type="match status" value="1"/>
</dbReference>
<evidence type="ECO:0000256" key="1">
    <source>
        <dbReference type="ARBA" id="ARBA00004141"/>
    </source>
</evidence>
<gene>
    <name evidence="14" type="ORF">CONCODRAFT_43629</name>
</gene>
<dbReference type="InterPro" id="IPR036770">
    <property type="entry name" value="Ankyrin_rpt-contain_sf"/>
</dbReference>
<evidence type="ECO:0000256" key="2">
    <source>
        <dbReference type="ARBA" id="ARBA00010104"/>
    </source>
</evidence>
<keyword evidence="6 11" id="KW-0040">ANK repeat</keyword>
<evidence type="ECO:0000256" key="10">
    <source>
        <dbReference type="ARBA" id="ARBA00048048"/>
    </source>
</evidence>
<dbReference type="SMART" id="SM00248">
    <property type="entry name" value="ANK"/>
    <property type="match status" value="3"/>
</dbReference>
<dbReference type="Pfam" id="PF12796">
    <property type="entry name" value="Ank_2"/>
    <property type="match status" value="1"/>
</dbReference>
<evidence type="ECO:0000259" key="13">
    <source>
        <dbReference type="Pfam" id="PF01529"/>
    </source>
</evidence>
<keyword evidence="9" id="KW-0449">Lipoprotein</keyword>
<keyword evidence="8" id="KW-0564">Palmitate</keyword>
<comment type="catalytic activity">
    <reaction evidence="10 12">
        <text>L-cysteinyl-[protein] + hexadecanoyl-CoA = S-hexadecanoyl-L-cysteinyl-[protein] + CoA</text>
        <dbReference type="Rhea" id="RHEA:36683"/>
        <dbReference type="Rhea" id="RHEA-COMP:10131"/>
        <dbReference type="Rhea" id="RHEA-COMP:11032"/>
        <dbReference type="ChEBI" id="CHEBI:29950"/>
        <dbReference type="ChEBI" id="CHEBI:57287"/>
        <dbReference type="ChEBI" id="CHEBI:57379"/>
        <dbReference type="ChEBI" id="CHEBI:74151"/>
        <dbReference type="EC" id="2.3.1.225"/>
    </reaction>
</comment>
<sequence>MLLLIKEGADFRLKDGQGYNIMHLGVHSFNPMIVLYTISLGIPVDEMDSAGHTGLMWACYQGDSTCVNLFLKFGASVNITDHSGLSPLHWAAVKGVTSICVTLLDHGADPKAIDGNGQTISDVALNAKTEKYYKDALYQFGNHIPAESRYSEKLVKTIFAFAPFPMTWLAFGTLTFFPWLIGLPLVVLEIFLINKFILNSVKSHHARFNWNHLPFHAGIFQACAWTIIGTYLYFIIPTNYHLGKTIGAWEAACVISFLISNYYFYKCSMGDPGYLPVTSDLNQAKQLILELVDLGKLHPRQFCTTCLIQKPLRSKHCSICKRCVAKFDHHCPWVYNCVGLKSHRSFMLFLILFVFSALVFLYTTYIYFSTHVNPDDYIEPKYIPCFLSISACAWFQYDSWTLYLALFTIFQCIWVIFLTCFQLYLIAVNFTTNESINHSKYYPPTQESLTTPLTSSSSTTTPSEQQLKSTLGKGLKADFCFKLLLGTKSAPSTQSSKNPFNRGIKNNCIQFWTEAEVNENNQGNWFNTFELSQLTQRHQHHRYSEISGEEV</sequence>
<evidence type="ECO:0000256" key="12">
    <source>
        <dbReference type="RuleBase" id="RU079119"/>
    </source>
</evidence>
<dbReference type="AlphaFoldDB" id="A0A137NV73"/>
<evidence type="ECO:0000256" key="7">
    <source>
        <dbReference type="ARBA" id="ARBA00023136"/>
    </source>
</evidence>
<dbReference type="PROSITE" id="PS50088">
    <property type="entry name" value="ANK_REPEAT"/>
    <property type="match status" value="2"/>
</dbReference>
<organism evidence="14 15">
    <name type="scientific">Conidiobolus coronatus (strain ATCC 28846 / CBS 209.66 / NRRL 28638)</name>
    <name type="common">Delacroixia coronata</name>
    <dbReference type="NCBI Taxonomy" id="796925"/>
    <lineage>
        <taxon>Eukaryota</taxon>
        <taxon>Fungi</taxon>
        <taxon>Fungi incertae sedis</taxon>
        <taxon>Zoopagomycota</taxon>
        <taxon>Entomophthoromycotina</taxon>
        <taxon>Entomophthoromycetes</taxon>
        <taxon>Entomophthorales</taxon>
        <taxon>Ancylistaceae</taxon>
        <taxon>Conidiobolus</taxon>
    </lineage>
</organism>
<dbReference type="OrthoDB" id="6781668at2759"/>
<keyword evidence="12" id="KW-0808">Transferase</keyword>
<evidence type="ECO:0000256" key="3">
    <source>
        <dbReference type="ARBA" id="ARBA00022692"/>
    </source>
</evidence>
<dbReference type="GO" id="GO:0016020">
    <property type="term" value="C:membrane"/>
    <property type="evidence" value="ECO:0007669"/>
    <property type="project" value="UniProtKB-SubCell"/>
</dbReference>
<feature type="transmembrane region" description="Helical" evidence="12">
    <location>
        <begin position="346"/>
        <end position="368"/>
    </location>
</feature>
<name>A0A137NV73_CONC2</name>
<evidence type="ECO:0000256" key="9">
    <source>
        <dbReference type="ARBA" id="ARBA00023288"/>
    </source>
</evidence>
<evidence type="ECO:0000256" key="6">
    <source>
        <dbReference type="ARBA" id="ARBA00023043"/>
    </source>
</evidence>
<dbReference type="GO" id="GO:0019706">
    <property type="term" value="F:protein-cysteine S-palmitoyltransferase activity"/>
    <property type="evidence" value="ECO:0007669"/>
    <property type="project" value="UniProtKB-EC"/>
</dbReference>
<dbReference type="InterPro" id="IPR002110">
    <property type="entry name" value="Ankyrin_rpt"/>
</dbReference>
<keyword evidence="7 12" id="KW-0472">Membrane</keyword>
<keyword evidence="5 12" id="KW-1133">Transmembrane helix</keyword>
<feature type="repeat" description="ANK" evidence="11">
    <location>
        <begin position="50"/>
        <end position="82"/>
    </location>
</feature>
<keyword evidence="3 12" id="KW-0812">Transmembrane</keyword>
<reference evidence="14 15" key="1">
    <citation type="journal article" date="2015" name="Genome Biol. Evol.">
        <title>Phylogenomic analyses indicate that early fungi evolved digesting cell walls of algal ancestors of land plants.</title>
        <authorList>
            <person name="Chang Y."/>
            <person name="Wang S."/>
            <person name="Sekimoto S."/>
            <person name="Aerts A.L."/>
            <person name="Choi C."/>
            <person name="Clum A."/>
            <person name="LaButti K.M."/>
            <person name="Lindquist E.A."/>
            <person name="Yee Ngan C."/>
            <person name="Ohm R.A."/>
            <person name="Salamov A.A."/>
            <person name="Grigoriev I.V."/>
            <person name="Spatafora J.W."/>
            <person name="Berbee M.L."/>
        </authorList>
    </citation>
    <scope>NUCLEOTIDE SEQUENCE [LARGE SCALE GENOMIC DNA]</scope>
    <source>
        <strain evidence="14 15">NRRL 28638</strain>
    </source>
</reference>
<dbReference type="Gene3D" id="1.25.40.20">
    <property type="entry name" value="Ankyrin repeat-containing domain"/>
    <property type="match status" value="1"/>
</dbReference>
<dbReference type="EMBL" id="KQ964704">
    <property type="protein sequence ID" value="KXN66629.1"/>
    <property type="molecule type" value="Genomic_DNA"/>
</dbReference>
<evidence type="ECO:0000256" key="5">
    <source>
        <dbReference type="ARBA" id="ARBA00022989"/>
    </source>
</evidence>
<dbReference type="OMA" id="FWVGFRY"/>
<keyword evidence="15" id="KW-1185">Reference proteome</keyword>
<feature type="repeat" description="ANK" evidence="11">
    <location>
        <begin position="83"/>
        <end position="115"/>
    </location>
</feature>
<dbReference type="Pfam" id="PF01529">
    <property type="entry name" value="DHHC"/>
    <property type="match status" value="1"/>
</dbReference>
<comment type="similarity">
    <text evidence="2">Belongs to the DHHC palmitoyltransferase family. AKR/ZDHHC17 subfamily.</text>
</comment>
<dbReference type="EC" id="2.3.1.225" evidence="12"/>
<dbReference type="PANTHER" id="PTHR24161">
    <property type="entry name" value="ANK_REP_REGION DOMAIN-CONTAINING PROTEIN-RELATED"/>
    <property type="match status" value="1"/>
</dbReference>
<evidence type="ECO:0000256" key="4">
    <source>
        <dbReference type="ARBA" id="ARBA00022737"/>
    </source>
</evidence>
<comment type="domain">
    <text evidence="12">The DHHC domain is required for palmitoyltransferase activity.</text>
</comment>
<evidence type="ECO:0000256" key="11">
    <source>
        <dbReference type="PROSITE-ProRule" id="PRU00023"/>
    </source>
</evidence>
<accession>A0A137NV73</accession>
<protein>
    <recommendedName>
        <fullName evidence="12">Palmitoyltransferase</fullName>
        <ecNumber evidence="12">2.3.1.225</ecNumber>
    </recommendedName>
</protein>
<dbReference type="Proteomes" id="UP000070444">
    <property type="component" value="Unassembled WGS sequence"/>
</dbReference>
<proteinExistence type="inferred from homology"/>
<evidence type="ECO:0000313" key="15">
    <source>
        <dbReference type="Proteomes" id="UP000070444"/>
    </source>
</evidence>
<feature type="domain" description="Palmitoyltransferase DHHC" evidence="13">
    <location>
        <begin position="298"/>
        <end position="438"/>
    </location>
</feature>
<dbReference type="STRING" id="796925.A0A137NV73"/>
<comment type="subcellular location">
    <subcellularLocation>
        <location evidence="1">Membrane</location>
        <topology evidence="1">Multi-pass membrane protein</topology>
    </subcellularLocation>
</comment>
<keyword evidence="12" id="KW-0012">Acyltransferase</keyword>
<feature type="transmembrane region" description="Helical" evidence="12">
    <location>
        <begin position="246"/>
        <end position="265"/>
    </location>
</feature>
<evidence type="ECO:0000256" key="8">
    <source>
        <dbReference type="ARBA" id="ARBA00023139"/>
    </source>
</evidence>
<dbReference type="SUPFAM" id="SSF48403">
    <property type="entry name" value="Ankyrin repeat"/>
    <property type="match status" value="1"/>
</dbReference>
<dbReference type="PROSITE" id="PS50297">
    <property type="entry name" value="ANK_REP_REGION"/>
    <property type="match status" value="2"/>
</dbReference>
<dbReference type="InterPro" id="IPR001594">
    <property type="entry name" value="Palmitoyltrfase_DHHC"/>
</dbReference>
<keyword evidence="4" id="KW-0677">Repeat</keyword>
<evidence type="ECO:0000313" key="14">
    <source>
        <dbReference type="EMBL" id="KXN66629.1"/>
    </source>
</evidence>